<dbReference type="RefSeq" id="XP_060282144.1">
    <property type="nucleotide sequence ID" value="XM_060432776.1"/>
</dbReference>
<name>A0AAJ0BX69_9PEZI</name>
<gene>
    <name evidence="3" type="ORF">QBC33DRAFT_620844</name>
</gene>
<evidence type="ECO:0000313" key="3">
    <source>
        <dbReference type="EMBL" id="KAK1765931.1"/>
    </source>
</evidence>
<keyword evidence="2" id="KW-1133">Transmembrane helix</keyword>
<feature type="region of interest" description="Disordered" evidence="1">
    <location>
        <begin position="105"/>
        <end position="147"/>
    </location>
</feature>
<accession>A0AAJ0BX69</accession>
<reference evidence="3" key="1">
    <citation type="submission" date="2023-06" db="EMBL/GenBank/DDBJ databases">
        <title>Genome-scale phylogeny and comparative genomics of the fungal order Sordariales.</title>
        <authorList>
            <consortium name="Lawrence Berkeley National Laboratory"/>
            <person name="Hensen N."/>
            <person name="Bonometti L."/>
            <person name="Westerberg I."/>
            <person name="Brannstrom I.O."/>
            <person name="Guillou S."/>
            <person name="Cros-Aarteil S."/>
            <person name="Calhoun S."/>
            <person name="Haridas S."/>
            <person name="Kuo A."/>
            <person name="Mondo S."/>
            <person name="Pangilinan J."/>
            <person name="Riley R."/>
            <person name="Labutti K."/>
            <person name="Andreopoulos B."/>
            <person name="Lipzen A."/>
            <person name="Chen C."/>
            <person name="Yanf M."/>
            <person name="Daum C."/>
            <person name="Ng V."/>
            <person name="Clum A."/>
            <person name="Steindorff A."/>
            <person name="Ohm R."/>
            <person name="Martin F."/>
            <person name="Silar P."/>
            <person name="Natvig D."/>
            <person name="Lalanne C."/>
            <person name="Gautier V."/>
            <person name="Ament-Velasquez S.L."/>
            <person name="Kruys A."/>
            <person name="Hutchinson M.I."/>
            <person name="Powell A.J."/>
            <person name="Barry K."/>
            <person name="Miller A.N."/>
            <person name="Grigoriev I.V."/>
            <person name="Debuchy R."/>
            <person name="Gladieux P."/>
            <person name="Thoren M.H."/>
            <person name="Johannesson H."/>
        </authorList>
    </citation>
    <scope>NUCLEOTIDE SEQUENCE</scope>
    <source>
        <strain evidence="3">8032-3</strain>
    </source>
</reference>
<evidence type="ECO:0000256" key="2">
    <source>
        <dbReference type="SAM" id="Phobius"/>
    </source>
</evidence>
<keyword evidence="2" id="KW-0812">Transmembrane</keyword>
<protein>
    <submittedName>
        <fullName evidence="3">Uncharacterized protein</fullName>
    </submittedName>
</protein>
<dbReference type="GeneID" id="85315963"/>
<evidence type="ECO:0000256" key="1">
    <source>
        <dbReference type="SAM" id="MobiDB-lite"/>
    </source>
</evidence>
<feature type="transmembrane region" description="Helical" evidence="2">
    <location>
        <begin position="66"/>
        <end position="84"/>
    </location>
</feature>
<dbReference type="InterPro" id="IPR036259">
    <property type="entry name" value="MFS_trans_sf"/>
</dbReference>
<comment type="caution">
    <text evidence="3">The sequence shown here is derived from an EMBL/GenBank/DDBJ whole genome shotgun (WGS) entry which is preliminary data.</text>
</comment>
<dbReference type="Proteomes" id="UP001244011">
    <property type="component" value="Unassembled WGS sequence"/>
</dbReference>
<proteinExistence type="predicted"/>
<dbReference type="EMBL" id="MU839013">
    <property type="protein sequence ID" value="KAK1765931.1"/>
    <property type="molecule type" value="Genomic_DNA"/>
</dbReference>
<evidence type="ECO:0000313" key="4">
    <source>
        <dbReference type="Proteomes" id="UP001244011"/>
    </source>
</evidence>
<dbReference type="AlphaFoldDB" id="A0AAJ0BX69"/>
<dbReference type="Gene3D" id="1.20.1250.20">
    <property type="entry name" value="MFS general substrate transporter like domains"/>
    <property type="match status" value="1"/>
</dbReference>
<sequence>MIRGLLSVPELELYEGMVDEWRTLAKQDDSDTLTIDIYCTWLLDHNHEEIAQFTPIMISNIRWKTYMVFFLLNLAFRVVVWMFFLQTSGRNLDKVVDSLWPRSGSWEADDNGSDPKMPAHGEIVEHPSRLKRNATQNNETCRKKTLR</sequence>
<keyword evidence="4" id="KW-1185">Reference proteome</keyword>
<organism evidence="3 4">
    <name type="scientific">Phialemonium atrogriseum</name>
    <dbReference type="NCBI Taxonomy" id="1093897"/>
    <lineage>
        <taxon>Eukaryota</taxon>
        <taxon>Fungi</taxon>
        <taxon>Dikarya</taxon>
        <taxon>Ascomycota</taxon>
        <taxon>Pezizomycotina</taxon>
        <taxon>Sordariomycetes</taxon>
        <taxon>Sordariomycetidae</taxon>
        <taxon>Cephalothecales</taxon>
        <taxon>Cephalothecaceae</taxon>
        <taxon>Phialemonium</taxon>
    </lineage>
</organism>
<keyword evidence="2" id="KW-0472">Membrane</keyword>
<feature type="compositionally biased region" description="Basic and acidic residues" evidence="1">
    <location>
        <begin position="117"/>
        <end position="128"/>
    </location>
</feature>